<protein>
    <submittedName>
        <fullName evidence="3">Serpentine receptor class gamma</fullName>
    </submittedName>
</protein>
<dbReference type="WBParaSite" id="ACRNAN_scaffold345.g22702.t1">
    <property type="protein sequence ID" value="ACRNAN_scaffold345.g22702.t1"/>
    <property type="gene ID" value="ACRNAN_scaffold345.g22702"/>
</dbReference>
<dbReference type="InterPro" id="IPR019426">
    <property type="entry name" value="7TM_GPCR_serpentine_rcpt_Srv"/>
</dbReference>
<evidence type="ECO:0000256" key="1">
    <source>
        <dbReference type="SAM" id="Phobius"/>
    </source>
</evidence>
<keyword evidence="1" id="KW-0812">Transmembrane</keyword>
<organism evidence="2 3">
    <name type="scientific">Acrobeloides nanus</name>
    <dbReference type="NCBI Taxonomy" id="290746"/>
    <lineage>
        <taxon>Eukaryota</taxon>
        <taxon>Metazoa</taxon>
        <taxon>Ecdysozoa</taxon>
        <taxon>Nematoda</taxon>
        <taxon>Chromadorea</taxon>
        <taxon>Rhabditida</taxon>
        <taxon>Tylenchina</taxon>
        <taxon>Cephalobomorpha</taxon>
        <taxon>Cephaloboidea</taxon>
        <taxon>Cephalobidae</taxon>
        <taxon>Acrobeloides</taxon>
    </lineage>
</organism>
<sequence length="181" mass="20646">MYLDLRNNQTKTEDLIMVCRCVYANDQINNFNQLFLLVAKGSNVVFALAVYSCIFIMSIFTKHPTMSNENSKNRGREAKLAIAVFIHTVIAGSSLFLLIGIFYIWPQSFSILLYPIYILEDISRIFSPILLYTFSRPLRVAFSQIYLSHIPIFKVKGNSVMVTKGSKLSNMKSIMQSNSHL</sequence>
<accession>A0A914DQQ6</accession>
<evidence type="ECO:0000313" key="2">
    <source>
        <dbReference type="Proteomes" id="UP000887540"/>
    </source>
</evidence>
<feature type="transmembrane region" description="Helical" evidence="1">
    <location>
        <begin position="34"/>
        <end position="60"/>
    </location>
</feature>
<reference evidence="3" key="1">
    <citation type="submission" date="2022-11" db="UniProtKB">
        <authorList>
            <consortium name="WormBaseParasite"/>
        </authorList>
    </citation>
    <scope>IDENTIFICATION</scope>
</reference>
<name>A0A914DQQ6_9BILA</name>
<dbReference type="Proteomes" id="UP000887540">
    <property type="component" value="Unplaced"/>
</dbReference>
<feature type="transmembrane region" description="Helical" evidence="1">
    <location>
        <begin position="80"/>
        <end position="105"/>
    </location>
</feature>
<proteinExistence type="predicted"/>
<evidence type="ECO:0000313" key="3">
    <source>
        <dbReference type="WBParaSite" id="ACRNAN_scaffold345.g22702.t1"/>
    </source>
</evidence>
<dbReference type="Pfam" id="PF10323">
    <property type="entry name" value="7TM_GPCR_Srv"/>
    <property type="match status" value="1"/>
</dbReference>
<keyword evidence="1" id="KW-1133">Transmembrane helix</keyword>
<keyword evidence="2" id="KW-1185">Reference proteome</keyword>
<keyword evidence="1" id="KW-0472">Membrane</keyword>
<dbReference type="AlphaFoldDB" id="A0A914DQQ6"/>